<keyword evidence="4" id="KW-1185">Reference proteome</keyword>
<proteinExistence type="predicted"/>
<reference evidence="4" key="1">
    <citation type="journal article" date="2016" name="Nature">
        <title>The genome of the seagrass Zostera marina reveals angiosperm adaptation to the sea.</title>
        <authorList>
            <person name="Olsen J.L."/>
            <person name="Rouze P."/>
            <person name="Verhelst B."/>
            <person name="Lin Y.-C."/>
            <person name="Bayer T."/>
            <person name="Collen J."/>
            <person name="Dattolo E."/>
            <person name="De Paoli E."/>
            <person name="Dittami S."/>
            <person name="Maumus F."/>
            <person name="Michel G."/>
            <person name="Kersting A."/>
            <person name="Lauritano C."/>
            <person name="Lohaus R."/>
            <person name="Toepel M."/>
            <person name="Tonon T."/>
            <person name="Vanneste K."/>
            <person name="Amirebrahimi M."/>
            <person name="Brakel J."/>
            <person name="Bostroem C."/>
            <person name="Chovatia M."/>
            <person name="Grimwood J."/>
            <person name="Jenkins J.W."/>
            <person name="Jueterbock A."/>
            <person name="Mraz A."/>
            <person name="Stam W.T."/>
            <person name="Tice H."/>
            <person name="Bornberg-Bauer E."/>
            <person name="Green P.J."/>
            <person name="Pearson G.A."/>
            <person name="Procaccini G."/>
            <person name="Duarte C.M."/>
            <person name="Schmutz J."/>
            <person name="Reusch T.B.H."/>
            <person name="Van de Peer Y."/>
        </authorList>
    </citation>
    <scope>NUCLEOTIDE SEQUENCE [LARGE SCALE GENOMIC DNA]</scope>
    <source>
        <strain evidence="4">cv. Finnish</strain>
    </source>
</reference>
<evidence type="ECO:0000256" key="1">
    <source>
        <dbReference type="SAM" id="MobiDB-lite"/>
    </source>
</evidence>
<feature type="region of interest" description="Disordered" evidence="1">
    <location>
        <begin position="1"/>
        <end position="37"/>
    </location>
</feature>
<dbReference type="OMA" id="ENTRTHV"/>
<organism evidence="3 4">
    <name type="scientific">Zostera marina</name>
    <name type="common">Eelgrass</name>
    <dbReference type="NCBI Taxonomy" id="29655"/>
    <lineage>
        <taxon>Eukaryota</taxon>
        <taxon>Viridiplantae</taxon>
        <taxon>Streptophyta</taxon>
        <taxon>Embryophyta</taxon>
        <taxon>Tracheophyta</taxon>
        <taxon>Spermatophyta</taxon>
        <taxon>Magnoliopsida</taxon>
        <taxon>Liliopsida</taxon>
        <taxon>Zosteraceae</taxon>
        <taxon>Zostera</taxon>
    </lineage>
</organism>
<dbReference type="Pfam" id="PF06972">
    <property type="entry name" value="GIP1_N"/>
    <property type="match status" value="1"/>
</dbReference>
<dbReference type="Gene3D" id="3.10.490.10">
    <property type="entry name" value="Gamma-glutamyl cyclotransferase-like"/>
    <property type="match status" value="1"/>
</dbReference>
<sequence>MTNGSTRGRGTDGGASESQGGGRGKGTRRMVVLPNAQEKTNGTVQQLYLQDTFHEVERECDKKKEISSHSDDEDLEGTDITHKDMTVPFSRLSVGEIDYSKYVAPFTDEIFDSSQHWRSIASKIFIWYGSYGSNMWTPRFLCYISGGQAEGMNSSCLGSKDKSFPKDITWIDVPHRLFFGRSHTSQWGTGGVCFLHPLQNINDKAYMCLYKITLEQFEDVLLQENRILEETTSPLLDYSTIKNTAESKPIPSYSLIAHKDGWYSNALYLKKLNGIPILTMTCSLEDVKDYKTGKLPTNAPSNSYKNTLVKGLVEGKQLSEDDALDYLNISYSQNLLF</sequence>
<evidence type="ECO:0000259" key="2">
    <source>
        <dbReference type="Pfam" id="PF06972"/>
    </source>
</evidence>
<dbReference type="AlphaFoldDB" id="A0A0K9Q3X6"/>
<gene>
    <name evidence="3" type="ORF">ZOSMA_108G00140</name>
</gene>
<dbReference type="Proteomes" id="UP000036987">
    <property type="component" value="Unassembled WGS sequence"/>
</dbReference>
<dbReference type="InterPro" id="IPR009719">
    <property type="entry name" value="GIP1_N"/>
</dbReference>
<dbReference type="OrthoDB" id="424012at2759"/>
<evidence type="ECO:0000313" key="3">
    <source>
        <dbReference type="EMBL" id="KMZ75976.1"/>
    </source>
</evidence>
<protein>
    <recommendedName>
        <fullName evidence="2">GBF-interacting protein 1 N-terminal domain-containing protein</fullName>
    </recommendedName>
</protein>
<comment type="caution">
    <text evidence="3">The sequence shown here is derived from an EMBL/GenBank/DDBJ whole genome shotgun (WGS) entry which is preliminary data.</text>
</comment>
<evidence type="ECO:0000313" key="4">
    <source>
        <dbReference type="Proteomes" id="UP000036987"/>
    </source>
</evidence>
<accession>A0A0K9Q3X6</accession>
<feature type="domain" description="GBF-interacting protein 1 N-terminal" evidence="2">
    <location>
        <begin position="32"/>
        <end position="65"/>
    </location>
</feature>
<name>A0A0K9Q3X6_ZOSMR</name>
<dbReference type="EMBL" id="LFYR01000104">
    <property type="protein sequence ID" value="KMZ75976.1"/>
    <property type="molecule type" value="Genomic_DNA"/>
</dbReference>
<dbReference type="STRING" id="29655.A0A0K9Q3X6"/>